<dbReference type="RefSeq" id="WP_307494971.1">
    <property type="nucleotide sequence ID" value="NZ_JAUSTN010000003.1"/>
</dbReference>
<keyword evidence="3 6" id="KW-0812">Transmembrane</keyword>
<dbReference type="Pfam" id="PF02687">
    <property type="entry name" value="FtsX"/>
    <property type="match status" value="1"/>
</dbReference>
<gene>
    <name evidence="8" type="ORF">J2S72_000635</name>
</gene>
<keyword evidence="4 6" id="KW-1133">Transmembrane helix</keyword>
<evidence type="ECO:0000313" key="8">
    <source>
        <dbReference type="EMBL" id="MDQ0274618.1"/>
    </source>
</evidence>
<feature type="transmembrane region" description="Helical" evidence="6">
    <location>
        <begin position="424"/>
        <end position="446"/>
    </location>
</feature>
<evidence type="ECO:0000313" key="9">
    <source>
        <dbReference type="Proteomes" id="UP001236559"/>
    </source>
</evidence>
<dbReference type="EMBL" id="JAUSTN010000003">
    <property type="protein sequence ID" value="MDQ0274618.1"/>
    <property type="molecule type" value="Genomic_DNA"/>
</dbReference>
<evidence type="ECO:0000256" key="3">
    <source>
        <dbReference type="ARBA" id="ARBA00022692"/>
    </source>
</evidence>
<proteinExistence type="predicted"/>
<feature type="transmembrane region" description="Helical" evidence="6">
    <location>
        <begin position="483"/>
        <end position="506"/>
    </location>
</feature>
<dbReference type="PANTHER" id="PTHR46795">
    <property type="entry name" value="ABC TRANSPORTER PERMEASE-RELATED-RELATED"/>
    <property type="match status" value="1"/>
</dbReference>
<feature type="domain" description="ABC3 transporter permease C-terminal" evidence="7">
    <location>
        <begin position="64"/>
        <end position="181"/>
    </location>
</feature>
<organism evidence="8 9">
    <name type="scientific">Peptoniphilus koenoeneniae</name>
    <dbReference type="NCBI Taxonomy" id="507751"/>
    <lineage>
        <taxon>Bacteria</taxon>
        <taxon>Bacillati</taxon>
        <taxon>Bacillota</taxon>
        <taxon>Tissierellia</taxon>
        <taxon>Tissierellales</taxon>
        <taxon>Peptoniphilaceae</taxon>
        <taxon>Peptoniphilus</taxon>
    </lineage>
</organism>
<dbReference type="InterPro" id="IPR003838">
    <property type="entry name" value="ABC3_permease_C"/>
</dbReference>
<comment type="subcellular location">
    <subcellularLocation>
        <location evidence="1">Cell membrane</location>
        <topology evidence="1">Multi-pass membrane protein</topology>
    </subcellularLocation>
</comment>
<evidence type="ECO:0000259" key="7">
    <source>
        <dbReference type="Pfam" id="PF02687"/>
    </source>
</evidence>
<evidence type="ECO:0000256" key="1">
    <source>
        <dbReference type="ARBA" id="ARBA00004651"/>
    </source>
</evidence>
<dbReference type="InterPro" id="IPR052536">
    <property type="entry name" value="ABC-4_Integral_Memb_Prot"/>
</dbReference>
<feature type="transmembrane region" description="Helical" evidence="6">
    <location>
        <begin position="198"/>
        <end position="216"/>
    </location>
</feature>
<keyword evidence="2" id="KW-1003">Cell membrane</keyword>
<name>A0ABU0ATL7_9FIRM</name>
<feature type="transmembrane region" description="Helical" evidence="6">
    <location>
        <begin position="21"/>
        <end position="42"/>
    </location>
</feature>
<evidence type="ECO:0000256" key="5">
    <source>
        <dbReference type="ARBA" id="ARBA00023136"/>
    </source>
</evidence>
<keyword evidence="5 6" id="KW-0472">Membrane</keyword>
<evidence type="ECO:0000256" key="6">
    <source>
        <dbReference type="SAM" id="Phobius"/>
    </source>
</evidence>
<feature type="transmembrane region" description="Helical" evidence="6">
    <location>
        <begin position="284"/>
        <end position="306"/>
    </location>
</feature>
<dbReference type="PANTHER" id="PTHR46795:SF3">
    <property type="entry name" value="ABC TRANSPORTER PERMEASE"/>
    <property type="match status" value="1"/>
</dbReference>
<feature type="transmembrane region" description="Helical" evidence="6">
    <location>
        <begin position="62"/>
        <end position="83"/>
    </location>
</feature>
<protein>
    <submittedName>
        <fullName evidence="8">ABC-type antimicrobial peptide transport system permease subunit</fullName>
    </submittedName>
</protein>
<feature type="transmembrane region" description="Helical" evidence="6">
    <location>
        <begin position="518"/>
        <end position="538"/>
    </location>
</feature>
<sequence length="554" mass="64343">MIFKTYFNLSKNILKRNKNLYIPYILTGIFIVVIAFFMDYFASSSFITKLRGGRTISSTFTFGFFTICIFSLIFLSYTNNFIIKNRFKELGVFSILGFMPKDLIFIELILTLINYFIIVFLGIIFGTLLSKLFFMFVNTSLDMGGTYSFELTPLLLTAFAFSLIFLIILLLNLFKIIRFNPKKIIEQKSIGELTAKNSKFLTFLGIFLMLGGYIIANLNLNPLDSLPYFFLAVIMVIFGTFLLFSQGLIFFFKNLKKREDFFYKKKNFIYISQMIYRIKSNSKGLASICILLTMAIITIAFSLGLLNFKNQVMNRIDKDVTFTFVPNKNFNKEKTIKDLKNFLKENNIEILQEKISIKKVNYSKDGKKEIDGIFYEFNLKNKEDYKILRNLSSDFSKNILKGVELFSYSSKYEMNRAFFYQSGGLLYIGFLLSIIFFAASIMVMYYKQVSEGLEDKKNYDILRKVGMTKEEIKSGINSQVKSIFMLPLIVAICHSFGSLKIVNGIFNTIFDYSHLESGIYLKSLLIILFLSILVYIFSYRLTSNVYYKNIREKI</sequence>
<feature type="transmembrane region" description="Helical" evidence="6">
    <location>
        <begin position="104"/>
        <end position="134"/>
    </location>
</feature>
<keyword evidence="9" id="KW-1185">Reference proteome</keyword>
<accession>A0ABU0ATL7</accession>
<feature type="transmembrane region" description="Helical" evidence="6">
    <location>
        <begin position="154"/>
        <end position="177"/>
    </location>
</feature>
<evidence type="ECO:0000256" key="2">
    <source>
        <dbReference type="ARBA" id="ARBA00022475"/>
    </source>
</evidence>
<comment type="caution">
    <text evidence="8">The sequence shown here is derived from an EMBL/GenBank/DDBJ whole genome shotgun (WGS) entry which is preliminary data.</text>
</comment>
<evidence type="ECO:0000256" key="4">
    <source>
        <dbReference type="ARBA" id="ARBA00022989"/>
    </source>
</evidence>
<reference evidence="8 9" key="1">
    <citation type="submission" date="2023-07" db="EMBL/GenBank/DDBJ databases">
        <title>Genomic Encyclopedia of Type Strains, Phase IV (KMG-IV): sequencing the most valuable type-strain genomes for metagenomic binning, comparative biology and taxonomic classification.</title>
        <authorList>
            <person name="Goeker M."/>
        </authorList>
    </citation>
    <scope>NUCLEOTIDE SEQUENCE [LARGE SCALE GENOMIC DNA]</scope>
    <source>
        <strain evidence="8 9">DSM 22616</strain>
    </source>
</reference>
<dbReference type="Proteomes" id="UP001236559">
    <property type="component" value="Unassembled WGS sequence"/>
</dbReference>
<feature type="transmembrane region" description="Helical" evidence="6">
    <location>
        <begin position="228"/>
        <end position="252"/>
    </location>
</feature>